<feature type="region of interest" description="Disordered" evidence="1">
    <location>
        <begin position="419"/>
        <end position="439"/>
    </location>
</feature>
<protein>
    <submittedName>
        <fullName evidence="2">Uncharacterized protein</fullName>
    </submittedName>
</protein>
<accession>A0A7S3UXT0</accession>
<evidence type="ECO:0000256" key="1">
    <source>
        <dbReference type="SAM" id="MobiDB-lite"/>
    </source>
</evidence>
<feature type="compositionally biased region" description="Polar residues" evidence="1">
    <location>
        <begin position="326"/>
        <end position="340"/>
    </location>
</feature>
<sequence>MKTAQVAHVLIQSANQYVLSSSDKSITRAIILDPDPEAFLLPIARRGMSAALAHLISTAQVMKTEENLQTIFSSCILNPADLKNAIVEAIGAQAPLTAALLIQFRKVLEPARDTEHKDMDLLVEFVQWLFPAADPEEKDLPKTGFVVACQAWLLGQHQQQWRLGEGGAVDPARTALAAEEVAALRLGVLLAAAADPTTAAKKGKQRFHKGPVFHHGLPSLDLSSSIKNVDARRLGESQEMTTDTDQSRLLPPAIDGAPQAISSLLEMYQHRQHRQDHHCSIQQVTATPQEDGSTSIGAKFYFQKDKSGRMKVVRLRCEQETGGGQTISSPSVIPKSGDNNVNCDDNDQALLVSPIMQDSEMKDDTLLADTNSNENITVSEQSSPVLSSTSMEQLQRHQNILRQKMTSLLIPYRPEVAAGGREGGAAASSPSSPGGEEAAIVRTADKVRKKHQVLLKSTTGKISNVPI</sequence>
<feature type="region of interest" description="Disordered" evidence="1">
    <location>
        <begin position="374"/>
        <end position="394"/>
    </location>
</feature>
<feature type="compositionally biased region" description="Low complexity" evidence="1">
    <location>
        <begin position="419"/>
        <end position="438"/>
    </location>
</feature>
<name>A0A7S3UXT0_HETAK</name>
<proteinExistence type="predicted"/>
<dbReference type="EMBL" id="HBIU01011517">
    <property type="protein sequence ID" value="CAE0626394.1"/>
    <property type="molecule type" value="Transcribed_RNA"/>
</dbReference>
<reference evidence="2" key="1">
    <citation type="submission" date="2021-01" db="EMBL/GenBank/DDBJ databases">
        <authorList>
            <person name="Corre E."/>
            <person name="Pelletier E."/>
            <person name="Niang G."/>
            <person name="Scheremetjew M."/>
            <person name="Finn R."/>
            <person name="Kale V."/>
            <person name="Holt S."/>
            <person name="Cochrane G."/>
            <person name="Meng A."/>
            <person name="Brown T."/>
            <person name="Cohen L."/>
        </authorList>
    </citation>
    <scope>NUCLEOTIDE SEQUENCE</scope>
    <source>
        <strain evidence="2">CCMP3107</strain>
    </source>
</reference>
<feature type="region of interest" description="Disordered" evidence="1">
    <location>
        <begin position="321"/>
        <end position="340"/>
    </location>
</feature>
<evidence type="ECO:0000313" key="2">
    <source>
        <dbReference type="EMBL" id="CAE0626394.1"/>
    </source>
</evidence>
<dbReference type="AlphaFoldDB" id="A0A7S3UXT0"/>
<gene>
    <name evidence="2" type="ORF">HAKA00212_LOCUS5069</name>
</gene>
<organism evidence="2">
    <name type="scientific">Heterosigma akashiwo</name>
    <name type="common">Chromophytic alga</name>
    <name type="synonym">Heterosigma carterae</name>
    <dbReference type="NCBI Taxonomy" id="2829"/>
    <lineage>
        <taxon>Eukaryota</taxon>
        <taxon>Sar</taxon>
        <taxon>Stramenopiles</taxon>
        <taxon>Ochrophyta</taxon>
        <taxon>Raphidophyceae</taxon>
        <taxon>Chattonellales</taxon>
        <taxon>Chattonellaceae</taxon>
        <taxon>Heterosigma</taxon>
    </lineage>
</organism>